<organism evidence="5 6">
    <name type="scientific">Terrisporobacter petrolearius</name>
    <dbReference type="NCBI Taxonomy" id="1460447"/>
    <lineage>
        <taxon>Bacteria</taxon>
        <taxon>Bacillati</taxon>
        <taxon>Bacillota</taxon>
        <taxon>Clostridia</taxon>
        <taxon>Peptostreptococcales</taxon>
        <taxon>Peptostreptococcaceae</taxon>
        <taxon>Terrisporobacter</taxon>
    </lineage>
</organism>
<evidence type="ECO:0000259" key="4">
    <source>
        <dbReference type="PROSITE" id="PS51379"/>
    </source>
</evidence>
<gene>
    <name evidence="5" type="ORF">TPELB_36630</name>
</gene>
<proteinExistence type="predicted"/>
<sequence length="335" mass="38331">MLKSLGNTNMIIKEVGFGGIPIQRITQEETNKVVEELVNQGINFIDTARGYTVSEEYIGNAIEGRREKFYIATKSMSRNYEDMKRDIDISLKNLKTDYIDLYQIHNLKVEEYHTIFNDDKAYRALLEAKNEGKIKHIGITSHSLETISKAVEGGKFETIQFPYNIVEDQADEVFKRAYEKGIGTITMKPLAGGAIDNGPLAIKYILSKEYIDVAIPGMNTIEQVKDNVSVISDKMITHEDKLSIEKIRKNLNGNFCRRCEYCLPCPKNINIPQNFLLEGYYTRYNLKEWALERYESLGDAKASKCIECGICEEKCPYNLPIRSMLKNVCNKLENK</sequence>
<dbReference type="EMBL" id="CP154622">
    <property type="protein sequence ID" value="XAM43343.1"/>
    <property type="molecule type" value="Genomic_DNA"/>
</dbReference>
<dbReference type="InterPro" id="IPR053135">
    <property type="entry name" value="AKR2_Oxidoreductase"/>
</dbReference>
<dbReference type="SUPFAM" id="SSF51430">
    <property type="entry name" value="NAD(P)-linked oxidoreductase"/>
    <property type="match status" value="1"/>
</dbReference>
<keyword evidence="2" id="KW-0408">Iron</keyword>
<evidence type="ECO:0000256" key="1">
    <source>
        <dbReference type="ARBA" id="ARBA00022723"/>
    </source>
</evidence>
<dbReference type="InterPro" id="IPR020471">
    <property type="entry name" value="AKR"/>
</dbReference>
<dbReference type="Pfam" id="PF00248">
    <property type="entry name" value="Aldo_ket_red"/>
    <property type="match status" value="1"/>
</dbReference>
<dbReference type="PANTHER" id="PTHR43312">
    <property type="entry name" value="D-THREO-ALDOSE 1-DEHYDROGENASE"/>
    <property type="match status" value="1"/>
</dbReference>
<evidence type="ECO:0000313" key="6">
    <source>
        <dbReference type="Proteomes" id="UP001477947"/>
    </source>
</evidence>
<dbReference type="Pfam" id="PF13534">
    <property type="entry name" value="Fer4_17"/>
    <property type="match status" value="1"/>
</dbReference>
<evidence type="ECO:0000313" key="5">
    <source>
        <dbReference type="EMBL" id="XAM43343.1"/>
    </source>
</evidence>
<dbReference type="PROSITE" id="PS51379">
    <property type="entry name" value="4FE4S_FER_2"/>
    <property type="match status" value="1"/>
</dbReference>
<keyword evidence="1" id="KW-0479">Metal-binding</keyword>
<dbReference type="InterPro" id="IPR023210">
    <property type="entry name" value="NADP_OxRdtase_dom"/>
</dbReference>
<dbReference type="PROSITE" id="PS00198">
    <property type="entry name" value="4FE4S_FER_1"/>
    <property type="match status" value="1"/>
</dbReference>
<dbReference type="PRINTS" id="PR00069">
    <property type="entry name" value="ALDKETRDTASE"/>
</dbReference>
<dbReference type="PANTHER" id="PTHR43312:SF1">
    <property type="entry name" value="NADP-DEPENDENT OXIDOREDUCTASE DOMAIN-CONTAINING PROTEIN"/>
    <property type="match status" value="1"/>
</dbReference>
<keyword evidence="3" id="KW-0411">Iron-sulfur</keyword>
<accession>A0ABZ3FL40</accession>
<keyword evidence="6" id="KW-1185">Reference proteome</keyword>
<dbReference type="Gene3D" id="3.20.20.100">
    <property type="entry name" value="NADP-dependent oxidoreductase domain"/>
    <property type="match status" value="1"/>
</dbReference>
<dbReference type="InterPro" id="IPR017896">
    <property type="entry name" value="4Fe4S_Fe-S-bd"/>
</dbReference>
<evidence type="ECO:0000256" key="2">
    <source>
        <dbReference type="ARBA" id="ARBA00023004"/>
    </source>
</evidence>
<protein>
    <recommendedName>
        <fullName evidence="4">4Fe-4S ferredoxin-type domain-containing protein</fullName>
    </recommendedName>
</protein>
<name>A0ABZ3FL40_9FIRM</name>
<dbReference type="InterPro" id="IPR017900">
    <property type="entry name" value="4Fe4S_Fe_S_CS"/>
</dbReference>
<reference evidence="5 6" key="1">
    <citation type="submission" date="2024-04" db="EMBL/GenBank/DDBJ databases">
        <title>Isolation and characterization of novel acetogenic strains of the genera Terrisporobacter and Acetoanaerobium.</title>
        <authorList>
            <person name="Boeer T."/>
            <person name="Schueler M.A."/>
            <person name="Lueschen A."/>
            <person name="Eysell L."/>
            <person name="Droege J."/>
            <person name="Heinemann M."/>
            <person name="Engelhardt L."/>
            <person name="Basen M."/>
            <person name="Daniel R."/>
        </authorList>
    </citation>
    <scope>NUCLEOTIDE SEQUENCE [LARGE SCALE GENOMIC DNA]</scope>
    <source>
        <strain evidence="5 6">ELB</strain>
    </source>
</reference>
<dbReference type="InterPro" id="IPR036812">
    <property type="entry name" value="NAD(P)_OxRdtase_dom_sf"/>
</dbReference>
<dbReference type="CDD" id="cd19100">
    <property type="entry name" value="AKR_unchar"/>
    <property type="match status" value="1"/>
</dbReference>
<dbReference type="SUPFAM" id="SSF46548">
    <property type="entry name" value="alpha-helical ferredoxin"/>
    <property type="match status" value="1"/>
</dbReference>
<dbReference type="Proteomes" id="UP001477947">
    <property type="component" value="Chromosome"/>
</dbReference>
<feature type="domain" description="4Fe-4S ferredoxin-type" evidence="4">
    <location>
        <begin position="294"/>
        <end position="325"/>
    </location>
</feature>
<evidence type="ECO:0000256" key="3">
    <source>
        <dbReference type="ARBA" id="ARBA00023014"/>
    </source>
</evidence>